<comment type="catalytic activity">
    <reaction evidence="27">
        <text>1-tetradecanoyl-2-(9Z,12Z-octadecadienoyl)-sn-glycero-3-phosphocholine + H2O = 2-(9Z,12Z-octadecadienoyl)-sn-glycero-3-phosphocholine + tetradecanoate + H(+)</text>
        <dbReference type="Rhea" id="RHEA:54388"/>
        <dbReference type="ChEBI" id="CHEBI:15377"/>
        <dbReference type="ChEBI" id="CHEBI:15378"/>
        <dbReference type="ChEBI" id="CHEBI:30807"/>
        <dbReference type="ChEBI" id="CHEBI:76084"/>
        <dbReference type="ChEBI" id="CHEBI:86094"/>
    </reaction>
    <physiologicalReaction direction="left-to-right" evidence="27">
        <dbReference type="Rhea" id="RHEA:54389"/>
    </physiologicalReaction>
</comment>
<dbReference type="GO" id="GO:0046470">
    <property type="term" value="P:phosphatidylcholine metabolic process"/>
    <property type="evidence" value="ECO:0007669"/>
    <property type="project" value="UniProtKB-ARBA"/>
</dbReference>
<reference evidence="38" key="1">
    <citation type="submission" date="2025-08" db="UniProtKB">
        <authorList>
            <consortium name="Ensembl"/>
        </authorList>
    </citation>
    <scope>IDENTIFICATION</scope>
</reference>
<comment type="catalytic activity">
    <reaction evidence="20">
        <text>1-octadecanoyl-2-nonanoyl-sn-glycero-3-phosphocholine + H2O = nonanoate + 1-octadecanoyl-sn-glycero-3-phosphocholine + H(+)</text>
        <dbReference type="Rhea" id="RHEA:54472"/>
        <dbReference type="ChEBI" id="CHEBI:15377"/>
        <dbReference type="ChEBI" id="CHEBI:15378"/>
        <dbReference type="ChEBI" id="CHEBI:32361"/>
        <dbReference type="ChEBI" id="CHEBI:73858"/>
        <dbReference type="ChEBI" id="CHEBI:138214"/>
    </reaction>
    <physiologicalReaction direction="left-to-right" evidence="20">
        <dbReference type="Rhea" id="RHEA:54473"/>
    </physiologicalReaction>
</comment>
<feature type="transmembrane region" description="Helical" evidence="36">
    <location>
        <begin position="58"/>
        <end position="80"/>
    </location>
</feature>
<proteinExistence type="inferred from homology"/>
<comment type="catalytic activity">
    <reaction evidence="22">
        <text>1-O-hexadecyl-2-nonadioyl-sn-glycero-3-phosphocholine + H2O = nonanedioate + 1-O-hexadecyl-sn-glycero-3-phosphocholine + H(+)</text>
        <dbReference type="Rhea" id="RHEA:54552"/>
        <dbReference type="ChEBI" id="CHEBI:15377"/>
        <dbReference type="ChEBI" id="CHEBI:15378"/>
        <dbReference type="ChEBI" id="CHEBI:64496"/>
        <dbReference type="ChEBI" id="CHEBI:78208"/>
        <dbReference type="ChEBI" id="CHEBI:138269"/>
    </reaction>
    <physiologicalReaction direction="left-to-right" evidence="22">
        <dbReference type="Rhea" id="RHEA:54553"/>
    </physiologicalReaction>
</comment>
<comment type="subcellular location">
    <subcellularLocation>
        <location evidence="1">Membrane</location>
        <topology evidence="1">Single-pass type II membrane protein</topology>
    </subcellularLocation>
</comment>
<evidence type="ECO:0000256" key="29">
    <source>
        <dbReference type="ARBA" id="ARBA00052747"/>
    </source>
</evidence>
<evidence type="ECO:0000256" key="21">
    <source>
        <dbReference type="ARBA" id="ARBA00050195"/>
    </source>
</evidence>
<keyword evidence="11 36" id="KW-0472">Membrane</keyword>
<dbReference type="GO" id="GO:0047372">
    <property type="term" value="F:monoacylglycerol lipase activity"/>
    <property type="evidence" value="ECO:0007669"/>
    <property type="project" value="TreeGrafter"/>
</dbReference>
<keyword evidence="39" id="KW-1185">Reference proteome</keyword>
<evidence type="ECO:0000256" key="28">
    <source>
        <dbReference type="ARBA" id="ARBA00052588"/>
    </source>
</evidence>
<dbReference type="SUPFAM" id="SSF53474">
    <property type="entry name" value="alpha/beta-Hydrolases"/>
    <property type="match status" value="1"/>
</dbReference>
<evidence type="ECO:0000256" key="2">
    <source>
        <dbReference type="ARBA" id="ARBA00010884"/>
    </source>
</evidence>
<comment type="catalytic activity">
    <reaction evidence="13">
        <text>a 1,2-diacyl-sn-glycero-3-phosphocholine + H2O = a 1-acyl-sn-glycero-3-phosphocholine + a fatty acid + H(+)</text>
        <dbReference type="Rhea" id="RHEA:15801"/>
        <dbReference type="ChEBI" id="CHEBI:15377"/>
        <dbReference type="ChEBI" id="CHEBI:15378"/>
        <dbReference type="ChEBI" id="CHEBI:28868"/>
        <dbReference type="ChEBI" id="CHEBI:57643"/>
        <dbReference type="ChEBI" id="CHEBI:58168"/>
        <dbReference type="EC" id="3.1.1.4"/>
    </reaction>
    <physiologicalReaction direction="left-to-right" evidence="13">
        <dbReference type="Rhea" id="RHEA:15802"/>
    </physiologicalReaction>
</comment>
<comment type="catalytic activity">
    <reaction evidence="18">
        <text>1-hexadecanoyl-2-glutaroyl-sn-glycero-3-phosphocholine + H2O = glutarate + 1-hexadecanoyl-sn-glycero-3-phosphocholine + H(+)</text>
        <dbReference type="Rhea" id="RHEA:41159"/>
        <dbReference type="ChEBI" id="CHEBI:15377"/>
        <dbReference type="ChEBI" id="CHEBI:15378"/>
        <dbReference type="ChEBI" id="CHEBI:30921"/>
        <dbReference type="ChEBI" id="CHEBI:72998"/>
        <dbReference type="ChEBI" id="CHEBI:77756"/>
    </reaction>
    <physiologicalReaction direction="left-to-right" evidence="18">
        <dbReference type="Rhea" id="RHEA:41160"/>
    </physiologicalReaction>
</comment>
<dbReference type="Proteomes" id="UP000694393">
    <property type="component" value="Unplaced"/>
</dbReference>
<dbReference type="GO" id="GO:0004623">
    <property type="term" value="F:phospholipase A2 activity"/>
    <property type="evidence" value="ECO:0007669"/>
    <property type="project" value="UniProtKB-EC"/>
</dbReference>
<evidence type="ECO:0000256" key="9">
    <source>
        <dbReference type="ARBA" id="ARBA00022989"/>
    </source>
</evidence>
<evidence type="ECO:0000256" key="36">
    <source>
        <dbReference type="SAM" id="Phobius"/>
    </source>
</evidence>
<comment type="catalytic activity">
    <reaction evidence="31">
        <text>1,2-ditetradecanoyl-sn-glycero-3-phosphocholine + H2O = 2-tetradecanoyl-sn-glycero-3-phosphocholine + tetradecanoate + H(+)</text>
        <dbReference type="Rhea" id="RHEA:54404"/>
        <dbReference type="ChEBI" id="CHEBI:15377"/>
        <dbReference type="ChEBI" id="CHEBI:15378"/>
        <dbReference type="ChEBI" id="CHEBI:30807"/>
        <dbReference type="ChEBI" id="CHEBI:45240"/>
        <dbReference type="ChEBI" id="CHEBI:131738"/>
    </reaction>
    <physiologicalReaction direction="left-to-right" evidence="31">
        <dbReference type="Rhea" id="RHEA:54405"/>
    </physiologicalReaction>
</comment>
<comment type="catalytic activity">
    <reaction evidence="17">
        <text>1-hexadecanoyl-2-(9-oxononanoyl)-sn-glycero-3-phosphocholine + H2O = 9-oxononanoate + 1-hexadecanoyl-sn-glycero-3-phosphocholine + H(+)</text>
        <dbReference type="Rhea" id="RHEA:41179"/>
        <dbReference type="ChEBI" id="CHEBI:15377"/>
        <dbReference type="ChEBI" id="CHEBI:15378"/>
        <dbReference type="ChEBI" id="CHEBI:61042"/>
        <dbReference type="ChEBI" id="CHEBI:72998"/>
        <dbReference type="ChEBI" id="CHEBI:77812"/>
    </reaction>
    <physiologicalReaction direction="left-to-right" evidence="17">
        <dbReference type="Rhea" id="RHEA:41180"/>
    </physiologicalReaction>
</comment>
<dbReference type="AlphaFoldDB" id="A0A8C8SED7"/>
<evidence type="ECO:0000256" key="8">
    <source>
        <dbReference type="ARBA" id="ARBA00022968"/>
    </source>
</evidence>
<comment type="catalytic activity">
    <reaction evidence="15">
        <text>a 1,2-diacyl-sn-glycero-3-phosphocholine + H2O = a 2-acyl-sn-glycero-3-phosphocholine + a fatty acid + H(+)</text>
        <dbReference type="Rhea" id="RHEA:18689"/>
        <dbReference type="ChEBI" id="CHEBI:15377"/>
        <dbReference type="ChEBI" id="CHEBI:15378"/>
        <dbReference type="ChEBI" id="CHEBI:28868"/>
        <dbReference type="ChEBI" id="CHEBI:57643"/>
        <dbReference type="ChEBI" id="CHEBI:57875"/>
        <dbReference type="EC" id="3.1.1.32"/>
    </reaction>
    <physiologicalReaction direction="left-to-right" evidence="15">
        <dbReference type="Rhea" id="RHEA:18690"/>
    </physiologicalReaction>
</comment>
<name>A0A8C8SED7_9SAUR</name>
<evidence type="ECO:0000256" key="23">
    <source>
        <dbReference type="ARBA" id="ARBA00050674"/>
    </source>
</evidence>
<dbReference type="GO" id="GO:0051792">
    <property type="term" value="P:medium-chain fatty acid biosynthetic process"/>
    <property type="evidence" value="ECO:0007669"/>
    <property type="project" value="TreeGrafter"/>
</dbReference>
<evidence type="ECO:0000256" key="3">
    <source>
        <dbReference type="ARBA" id="ARBA00013179"/>
    </source>
</evidence>
<dbReference type="GO" id="GO:0016020">
    <property type="term" value="C:membrane"/>
    <property type="evidence" value="ECO:0007669"/>
    <property type="project" value="UniProtKB-SubCell"/>
</dbReference>
<keyword evidence="12" id="KW-1208">Phospholipid metabolism</keyword>
<evidence type="ECO:0000256" key="6">
    <source>
        <dbReference type="ARBA" id="ARBA00022692"/>
    </source>
</evidence>
<evidence type="ECO:0000256" key="31">
    <source>
        <dbReference type="ARBA" id="ARBA00052894"/>
    </source>
</evidence>
<dbReference type="Gene3D" id="3.40.50.1820">
    <property type="entry name" value="alpha/beta hydrolase"/>
    <property type="match status" value="1"/>
</dbReference>
<dbReference type="PANTHER" id="PTHR10794:SF60">
    <property type="entry name" value="PROTEIN ABHD1"/>
    <property type="match status" value="1"/>
</dbReference>
<dbReference type="InterPro" id="IPR000073">
    <property type="entry name" value="AB_hydrolase_1"/>
</dbReference>
<keyword evidence="6 36" id="KW-0812">Transmembrane</keyword>
<evidence type="ECO:0000256" key="4">
    <source>
        <dbReference type="ARBA" id="ARBA00013278"/>
    </source>
</evidence>
<comment type="function">
    <text evidence="32">Phospholipase that may play a role in phospholipids remodeling. May selectively cleave myristate (C14)-containing phosphatidylcholines through its predominant phospholipase 1 activity, cleaving preferentially acyl groups in sn1 position. In parallel, may have a minor phospholipase 2 activity acting on acyl groups in position sn2. In addition to (C14)-containing phosphatidylcholines, may also act on other medium-chain-containing and oxidatively truncated phospholipids.</text>
</comment>
<evidence type="ECO:0000256" key="17">
    <source>
        <dbReference type="ARBA" id="ARBA00048288"/>
    </source>
</evidence>
<dbReference type="EC" id="3.1.1.32" evidence="3"/>
<evidence type="ECO:0000256" key="26">
    <source>
        <dbReference type="ARBA" id="ARBA00052087"/>
    </source>
</evidence>
<evidence type="ECO:0000256" key="11">
    <source>
        <dbReference type="ARBA" id="ARBA00023136"/>
    </source>
</evidence>
<comment type="catalytic activity">
    <reaction evidence="30">
        <text>1-hexadecanoyl-2-nonadioyl-sn-glycero-3-phosphocholine + H2O = nonanedioate + 1-hexadecanoyl-sn-glycero-3-phosphocholine + H(+)</text>
        <dbReference type="Rhea" id="RHEA:41388"/>
        <dbReference type="ChEBI" id="CHEBI:15377"/>
        <dbReference type="ChEBI" id="CHEBI:15378"/>
        <dbReference type="ChEBI" id="CHEBI:72998"/>
        <dbReference type="ChEBI" id="CHEBI:78207"/>
        <dbReference type="ChEBI" id="CHEBI:78208"/>
    </reaction>
    <physiologicalReaction direction="left-to-right" evidence="30">
        <dbReference type="Rhea" id="RHEA:41389"/>
    </physiologicalReaction>
</comment>
<dbReference type="GO" id="GO:0008970">
    <property type="term" value="F:phospholipase A1 activity"/>
    <property type="evidence" value="ECO:0007669"/>
    <property type="project" value="UniProtKB-EC"/>
</dbReference>
<comment type="catalytic activity">
    <reaction evidence="24">
        <text>1-tetradecanoyl-2-(5Z,8Z,11Z,14Z-eicosatetraenoyl)-sn-glycero-3-phosphocholine + H2O = 2-(5Z,8Z,11Z,14Z)-eicosatetraenoyl-sn-glycero-3-phosphocholine + tetradecanoate + H(+)</text>
        <dbReference type="Rhea" id="RHEA:54396"/>
        <dbReference type="ChEBI" id="CHEBI:15377"/>
        <dbReference type="ChEBI" id="CHEBI:15378"/>
        <dbReference type="ChEBI" id="CHEBI:30807"/>
        <dbReference type="ChEBI" id="CHEBI:76079"/>
        <dbReference type="ChEBI" id="CHEBI:86102"/>
    </reaction>
    <physiologicalReaction direction="left-to-right" evidence="24">
        <dbReference type="Rhea" id="RHEA:54397"/>
    </physiologicalReaction>
</comment>
<dbReference type="EC" id="3.1.1.4" evidence="4"/>
<comment type="catalytic activity">
    <reaction evidence="25">
        <text>1-tetradecanoyl-2-(9Z,12Z-octadecadienoyl)-sn-glycero-3-phosphocholine + H2O = 1-tetradecanoyl-sn-glycero-3-phosphocholine + (9Z,12Z)-octadecadienoate + H(+)</text>
        <dbReference type="Rhea" id="RHEA:54392"/>
        <dbReference type="ChEBI" id="CHEBI:15377"/>
        <dbReference type="ChEBI" id="CHEBI:15378"/>
        <dbReference type="ChEBI" id="CHEBI:30245"/>
        <dbReference type="ChEBI" id="CHEBI:64489"/>
        <dbReference type="ChEBI" id="CHEBI:86094"/>
    </reaction>
    <physiologicalReaction direction="left-to-right" evidence="25">
        <dbReference type="Rhea" id="RHEA:54393"/>
    </physiologicalReaction>
</comment>
<evidence type="ECO:0000259" key="37">
    <source>
        <dbReference type="Pfam" id="PF00561"/>
    </source>
</evidence>
<evidence type="ECO:0000256" key="33">
    <source>
        <dbReference type="ARBA" id="ARBA00071303"/>
    </source>
</evidence>
<evidence type="ECO:0000256" key="14">
    <source>
        <dbReference type="ARBA" id="ARBA00023721"/>
    </source>
</evidence>
<dbReference type="GO" id="GO:0008126">
    <property type="term" value="F:acetylesterase activity"/>
    <property type="evidence" value="ECO:0007669"/>
    <property type="project" value="TreeGrafter"/>
</dbReference>
<organism evidence="38 39">
    <name type="scientific">Pelusios castaneus</name>
    <name type="common">West African mud turtle</name>
    <dbReference type="NCBI Taxonomy" id="367368"/>
    <lineage>
        <taxon>Eukaryota</taxon>
        <taxon>Metazoa</taxon>
        <taxon>Chordata</taxon>
        <taxon>Craniata</taxon>
        <taxon>Vertebrata</taxon>
        <taxon>Euteleostomi</taxon>
        <taxon>Archelosauria</taxon>
        <taxon>Testudinata</taxon>
        <taxon>Testudines</taxon>
        <taxon>Pleurodira</taxon>
        <taxon>Pelomedusidae</taxon>
        <taxon>Pelusios</taxon>
    </lineage>
</organism>
<accession>A0A8C8SED7</accession>
<comment type="catalytic activity">
    <reaction evidence="21">
        <text>1-tetradecanoyl-2-(4Z,7Z,10Z,13Z,16Z,19Z-docosahexaenoyl)-sn-glycero-3-phosphocholine + H2O = 2-(4Z,7Z,10Z,13Z,16Z,19Z-docosahexaenoyl)-sn-glycero-3-phosphocholine + tetradecanoate + H(+)</text>
        <dbReference type="Rhea" id="RHEA:54400"/>
        <dbReference type="ChEBI" id="CHEBI:15377"/>
        <dbReference type="ChEBI" id="CHEBI:15378"/>
        <dbReference type="ChEBI" id="CHEBI:30807"/>
        <dbReference type="ChEBI" id="CHEBI:76085"/>
        <dbReference type="ChEBI" id="CHEBI:86162"/>
    </reaction>
    <physiologicalReaction direction="left-to-right" evidence="21">
        <dbReference type="Rhea" id="RHEA:54401"/>
    </physiologicalReaction>
</comment>
<keyword evidence="7" id="KW-0378">Hydrolase</keyword>
<evidence type="ECO:0000256" key="35">
    <source>
        <dbReference type="SAM" id="MobiDB-lite"/>
    </source>
</evidence>
<feature type="region of interest" description="Disordered" evidence="35">
    <location>
        <begin position="1"/>
        <end position="30"/>
    </location>
</feature>
<dbReference type="PANTHER" id="PTHR10794">
    <property type="entry name" value="ABHYDROLASE DOMAIN-CONTAINING PROTEIN"/>
    <property type="match status" value="1"/>
</dbReference>
<evidence type="ECO:0000256" key="18">
    <source>
        <dbReference type="ARBA" id="ARBA00048471"/>
    </source>
</evidence>
<evidence type="ECO:0000313" key="39">
    <source>
        <dbReference type="Proteomes" id="UP000694393"/>
    </source>
</evidence>
<keyword evidence="8" id="KW-0735">Signal-anchor</keyword>
<dbReference type="GO" id="GO:0051793">
    <property type="term" value="P:medium-chain fatty acid catabolic process"/>
    <property type="evidence" value="ECO:0007669"/>
    <property type="project" value="TreeGrafter"/>
</dbReference>
<evidence type="ECO:0000256" key="5">
    <source>
        <dbReference type="ARBA" id="ARBA00022487"/>
    </source>
</evidence>
<protein>
    <recommendedName>
        <fullName evidence="33">Phospholipase ABHD3</fullName>
        <ecNumber evidence="3">3.1.1.32</ecNumber>
        <ecNumber evidence="4">3.1.1.4</ecNumber>
    </recommendedName>
    <alternativeName>
        <fullName evidence="34">Abhydrolase domain-containing protein 3</fullName>
    </alternativeName>
</protein>
<evidence type="ECO:0000256" key="27">
    <source>
        <dbReference type="ARBA" id="ARBA00052144"/>
    </source>
</evidence>
<sequence length="438" mass="47338">MAAGGGACTSSPHKDGCRGRSLSTAAGPQEAERSVVQAAGRGRKMLDALLLRGWGQSLLLAAGAAFLCCWAPLLVGGPLFCTFLETHCPIVSETFSPTPWCFGGQLQTLVRFFLQSQPQLSYRSEVLQMADGGQLLLDWADNAESQRYPDPGTRPTILLLPGLTSNSQATYILHSVQQASRAGYRAVVFNNRGCQGEELLTHRAFCASNTEDLQTVVTHIKAQHPQAPLLAMGISLGGILLLNYLAQRGQDTGLVAALTVSVIWDIFESSRSLEQPLNHLLFNRQLTASLCHIISRKVMADKVDVDHILKARSIREFDERYTAVVFGYGTCAAYYTAASPVHRLHASRLPVLCLNAANDPFSPWHAIPVTAAQALPSVALLVTKQGGHIGFLEGLFPRHESYADRVFTQFAHAAFQHGEELSRVAGAGDSTGHTSQGH</sequence>
<comment type="catalytic activity">
    <reaction evidence="14">
        <text>1-O-hexadecyl-2-acetyl-sn-glycero-3-phosphocholine + H2O = 1-O-hexadecyl-sn-glycero-3-phosphocholine + acetate + H(+)</text>
        <dbReference type="Rhea" id="RHEA:40479"/>
        <dbReference type="ChEBI" id="CHEBI:15377"/>
        <dbReference type="ChEBI" id="CHEBI:15378"/>
        <dbReference type="ChEBI" id="CHEBI:30089"/>
        <dbReference type="ChEBI" id="CHEBI:44811"/>
        <dbReference type="ChEBI" id="CHEBI:64496"/>
    </reaction>
    <physiologicalReaction direction="left-to-right" evidence="14">
        <dbReference type="Rhea" id="RHEA:40480"/>
    </physiologicalReaction>
</comment>
<keyword evidence="9 36" id="KW-1133">Transmembrane helix</keyword>
<dbReference type="InterPro" id="IPR050960">
    <property type="entry name" value="AB_hydrolase_4_sf"/>
</dbReference>
<evidence type="ECO:0000256" key="10">
    <source>
        <dbReference type="ARBA" id="ARBA00023098"/>
    </source>
</evidence>
<evidence type="ECO:0000256" key="20">
    <source>
        <dbReference type="ARBA" id="ARBA00050182"/>
    </source>
</evidence>
<dbReference type="FunFam" id="3.40.50.1820:FF:000079">
    <property type="entry name" value="Abhydrolase domain-containing 3"/>
    <property type="match status" value="1"/>
</dbReference>
<evidence type="ECO:0000256" key="24">
    <source>
        <dbReference type="ARBA" id="ARBA00051164"/>
    </source>
</evidence>
<evidence type="ECO:0000256" key="19">
    <source>
        <dbReference type="ARBA" id="ARBA00050145"/>
    </source>
</evidence>
<evidence type="ECO:0000256" key="13">
    <source>
        <dbReference type="ARBA" id="ARBA00023422"/>
    </source>
</evidence>
<reference evidence="38" key="2">
    <citation type="submission" date="2025-09" db="UniProtKB">
        <authorList>
            <consortium name="Ensembl"/>
        </authorList>
    </citation>
    <scope>IDENTIFICATION</scope>
</reference>
<feature type="domain" description="AB hydrolase-1" evidence="37">
    <location>
        <begin position="155"/>
        <end position="394"/>
    </location>
</feature>
<comment type="catalytic activity">
    <reaction evidence="26">
        <text>1-octadecanoyl-2-acetyl-sn-glycero-3-phosphocholine + H2O = 1-octadecanoyl-sn-glycero-3-phosphocholine + acetate + H(+)</text>
        <dbReference type="Rhea" id="RHEA:54408"/>
        <dbReference type="ChEBI" id="CHEBI:15377"/>
        <dbReference type="ChEBI" id="CHEBI:15378"/>
        <dbReference type="ChEBI" id="CHEBI:30089"/>
        <dbReference type="ChEBI" id="CHEBI:73858"/>
        <dbReference type="ChEBI" id="CHEBI:75220"/>
    </reaction>
    <physiologicalReaction direction="left-to-right" evidence="26">
        <dbReference type="Rhea" id="RHEA:54409"/>
    </physiologicalReaction>
</comment>
<dbReference type="Ensembl" id="ENSPCET00000019197.1">
    <property type="protein sequence ID" value="ENSPCEP00000018573.1"/>
    <property type="gene ID" value="ENSPCEG00000013830.1"/>
</dbReference>
<comment type="similarity">
    <text evidence="2">Belongs to the AB hydrolase superfamily. AB hydrolase 4 family.</text>
</comment>
<dbReference type="Pfam" id="PF00561">
    <property type="entry name" value="Abhydrolase_1"/>
    <property type="match status" value="1"/>
</dbReference>
<comment type="catalytic activity">
    <reaction evidence="16">
        <text>1-hexadecanoyl-2-(5-oxopentanoyl)-sn-glycero-3-phosphocholine + H2O = 5-oxopentanoate + 1-hexadecanoyl-sn-glycero-3-phosphocholine + H(+)</text>
        <dbReference type="Rhea" id="RHEA:40483"/>
        <dbReference type="ChEBI" id="CHEBI:15377"/>
        <dbReference type="ChEBI" id="CHEBI:15378"/>
        <dbReference type="ChEBI" id="CHEBI:16120"/>
        <dbReference type="ChEBI" id="CHEBI:72998"/>
        <dbReference type="ChEBI" id="CHEBI:77890"/>
    </reaction>
    <physiologicalReaction direction="left-to-right" evidence="16">
        <dbReference type="Rhea" id="RHEA:40484"/>
    </physiologicalReaction>
</comment>
<evidence type="ECO:0000256" key="22">
    <source>
        <dbReference type="ARBA" id="ARBA00050276"/>
    </source>
</evidence>
<comment type="catalytic activity">
    <reaction evidence="28">
        <text>1-octadecanoyl-2-hexanoyl-sn-glycero-3-phosphocholine + H2O = hexanoate + 1-octadecanoyl-sn-glycero-3-phosphocholine + H(+)</text>
        <dbReference type="Rhea" id="RHEA:54464"/>
        <dbReference type="ChEBI" id="CHEBI:15377"/>
        <dbReference type="ChEBI" id="CHEBI:15378"/>
        <dbReference type="ChEBI" id="CHEBI:17120"/>
        <dbReference type="ChEBI" id="CHEBI:73858"/>
        <dbReference type="ChEBI" id="CHEBI:138212"/>
    </reaction>
    <physiologicalReaction direction="left-to-right" evidence="28">
        <dbReference type="Rhea" id="RHEA:54465"/>
    </physiologicalReaction>
</comment>
<comment type="catalytic activity">
    <reaction evidence="23">
        <text>1-octadecanoyl-2-pentanoyl-sn-glycero-3-phosphocholine + H2O = pentanoate + 1-octadecanoyl-sn-glycero-3-phosphocholine + H(+)</text>
        <dbReference type="Rhea" id="RHEA:54460"/>
        <dbReference type="ChEBI" id="CHEBI:15377"/>
        <dbReference type="ChEBI" id="CHEBI:15378"/>
        <dbReference type="ChEBI" id="CHEBI:31011"/>
        <dbReference type="ChEBI" id="CHEBI:73858"/>
        <dbReference type="ChEBI" id="CHEBI:138211"/>
    </reaction>
    <physiologicalReaction direction="left-to-right" evidence="23">
        <dbReference type="Rhea" id="RHEA:54461"/>
    </physiologicalReaction>
</comment>
<dbReference type="InterPro" id="IPR029058">
    <property type="entry name" value="AB_hydrolase_fold"/>
</dbReference>
<evidence type="ECO:0000256" key="12">
    <source>
        <dbReference type="ARBA" id="ARBA00023264"/>
    </source>
</evidence>
<evidence type="ECO:0000256" key="34">
    <source>
        <dbReference type="ARBA" id="ARBA00082158"/>
    </source>
</evidence>
<keyword evidence="5" id="KW-0719">Serine esterase</keyword>
<evidence type="ECO:0000313" key="38">
    <source>
        <dbReference type="Ensembl" id="ENSPCEP00000018573.1"/>
    </source>
</evidence>
<evidence type="ECO:0000256" key="7">
    <source>
        <dbReference type="ARBA" id="ARBA00022801"/>
    </source>
</evidence>
<comment type="catalytic activity">
    <reaction evidence="29">
        <text>1-octadecanoyl-2-octanoyl-sn-glycero-3-phosphocholine + H2O = 1-octadecanoyl-sn-glycero-3-phosphocholine + octanoate + H(+)</text>
        <dbReference type="Rhea" id="RHEA:54468"/>
        <dbReference type="ChEBI" id="CHEBI:15377"/>
        <dbReference type="ChEBI" id="CHEBI:15378"/>
        <dbReference type="ChEBI" id="CHEBI:25646"/>
        <dbReference type="ChEBI" id="CHEBI:73858"/>
        <dbReference type="ChEBI" id="CHEBI:138213"/>
    </reaction>
    <physiologicalReaction direction="left-to-right" evidence="29">
        <dbReference type="Rhea" id="RHEA:54469"/>
    </physiologicalReaction>
</comment>
<evidence type="ECO:0000256" key="1">
    <source>
        <dbReference type="ARBA" id="ARBA00004606"/>
    </source>
</evidence>
<evidence type="ECO:0000256" key="16">
    <source>
        <dbReference type="ARBA" id="ARBA00047611"/>
    </source>
</evidence>
<evidence type="ECO:0000256" key="30">
    <source>
        <dbReference type="ARBA" id="ARBA00052808"/>
    </source>
</evidence>
<evidence type="ECO:0000256" key="25">
    <source>
        <dbReference type="ARBA" id="ARBA00051705"/>
    </source>
</evidence>
<keyword evidence="10" id="KW-0443">Lipid metabolism</keyword>
<comment type="catalytic activity">
    <reaction evidence="19">
        <text>1,2-ditetradecanoyl-sn-glycero-3-phosphocholine + H2O = 1-tetradecanoyl-sn-glycero-3-phosphocholine + tetradecanoate + H(+)</text>
        <dbReference type="Rhea" id="RHEA:54456"/>
        <dbReference type="ChEBI" id="CHEBI:15377"/>
        <dbReference type="ChEBI" id="CHEBI:15378"/>
        <dbReference type="ChEBI" id="CHEBI:30807"/>
        <dbReference type="ChEBI" id="CHEBI:45240"/>
        <dbReference type="ChEBI" id="CHEBI:64489"/>
    </reaction>
    <physiologicalReaction direction="left-to-right" evidence="19">
        <dbReference type="Rhea" id="RHEA:54457"/>
    </physiologicalReaction>
</comment>
<evidence type="ECO:0000256" key="15">
    <source>
        <dbReference type="ARBA" id="ARBA00036688"/>
    </source>
</evidence>
<evidence type="ECO:0000256" key="32">
    <source>
        <dbReference type="ARBA" id="ARBA00059841"/>
    </source>
</evidence>